<proteinExistence type="predicted"/>
<dbReference type="AlphaFoldDB" id="A0A1Y6LLD0"/>
<sequence>MTVPQAAPQPTPATPATDEKDDSDHTSMPPAKKRKANTTAKVASAKKTASKGKKKEKAAPQNKKQQDSQSTAPPAANNQRHPTSTPPPADVPQPSGTWSENLTLGKRTVEEDGDFATVQAIEYGVCRYLGCLPLWLMMPDDAKEYFENNYKQFVTTFQVEPGLLRMLNEVFAMPVHLVAPENSGHGTPHAQTGRGADWEQQKDLFNTVTKADKGALAWPDMGP</sequence>
<gene>
    <name evidence="2" type="ORF">ZT1A5_G6665</name>
</gene>
<reference evidence="2 3" key="1">
    <citation type="submission" date="2016-10" db="EMBL/GenBank/DDBJ databases">
        <authorList>
            <person name="Varghese N."/>
        </authorList>
    </citation>
    <scope>NUCLEOTIDE SEQUENCE [LARGE SCALE GENOMIC DNA]</scope>
</reference>
<evidence type="ECO:0000256" key="1">
    <source>
        <dbReference type="SAM" id="MobiDB-lite"/>
    </source>
</evidence>
<evidence type="ECO:0000313" key="3">
    <source>
        <dbReference type="Proteomes" id="UP000215453"/>
    </source>
</evidence>
<feature type="compositionally biased region" description="Polar residues" evidence="1">
    <location>
        <begin position="67"/>
        <end position="83"/>
    </location>
</feature>
<dbReference type="EMBL" id="LT882681">
    <property type="protein sequence ID" value="SMY25223.1"/>
    <property type="molecule type" value="Genomic_DNA"/>
</dbReference>
<name>A0A1Y6LLD0_ZYMTR</name>
<feature type="region of interest" description="Disordered" evidence="1">
    <location>
        <begin position="1"/>
        <end position="100"/>
    </location>
</feature>
<feature type="compositionally biased region" description="Low complexity" evidence="1">
    <location>
        <begin position="37"/>
        <end position="47"/>
    </location>
</feature>
<accession>A0A1Y6LLD0</accession>
<organism evidence="2 3">
    <name type="scientific">Zymoseptoria tritici ST99CH_1A5</name>
    <dbReference type="NCBI Taxonomy" id="1276529"/>
    <lineage>
        <taxon>Eukaryota</taxon>
        <taxon>Fungi</taxon>
        <taxon>Dikarya</taxon>
        <taxon>Ascomycota</taxon>
        <taxon>Pezizomycotina</taxon>
        <taxon>Dothideomycetes</taxon>
        <taxon>Dothideomycetidae</taxon>
        <taxon>Mycosphaerellales</taxon>
        <taxon>Mycosphaerellaceae</taxon>
        <taxon>Zymoseptoria</taxon>
    </lineage>
</organism>
<protein>
    <submittedName>
        <fullName evidence="2">Uncharacterized protein</fullName>
    </submittedName>
</protein>
<dbReference type="Proteomes" id="UP000215453">
    <property type="component" value="Chromosome 6"/>
</dbReference>
<evidence type="ECO:0000313" key="2">
    <source>
        <dbReference type="EMBL" id="SMY25223.1"/>
    </source>
</evidence>